<dbReference type="AlphaFoldDB" id="A0A9D2DSV8"/>
<reference evidence="8" key="1">
    <citation type="journal article" date="2021" name="PeerJ">
        <title>Extensive microbial diversity within the chicken gut microbiome revealed by metagenomics and culture.</title>
        <authorList>
            <person name="Gilroy R."/>
            <person name="Ravi A."/>
            <person name="Getino M."/>
            <person name="Pursley I."/>
            <person name="Horton D.L."/>
            <person name="Alikhan N.F."/>
            <person name="Baker D."/>
            <person name="Gharbi K."/>
            <person name="Hall N."/>
            <person name="Watson M."/>
            <person name="Adriaenssens E.M."/>
            <person name="Foster-Nyarko E."/>
            <person name="Jarju S."/>
            <person name="Secka A."/>
            <person name="Antonio M."/>
            <person name="Oren A."/>
            <person name="Chaudhuri R.R."/>
            <person name="La Ragione R."/>
            <person name="Hildebrand F."/>
            <person name="Pallen M.J."/>
        </authorList>
    </citation>
    <scope>NUCLEOTIDE SEQUENCE</scope>
    <source>
        <strain evidence="8">14324</strain>
    </source>
</reference>
<proteinExistence type="inferred from homology"/>
<gene>
    <name evidence="8" type="ORF">IAA21_06125</name>
</gene>
<dbReference type="PANTHER" id="PTHR43663:SF1">
    <property type="entry name" value="CHROMATE TRANSPORTER"/>
    <property type="match status" value="1"/>
</dbReference>
<evidence type="ECO:0000256" key="2">
    <source>
        <dbReference type="ARBA" id="ARBA00005262"/>
    </source>
</evidence>
<evidence type="ECO:0000256" key="3">
    <source>
        <dbReference type="ARBA" id="ARBA00022475"/>
    </source>
</evidence>
<keyword evidence="4 7" id="KW-0812">Transmembrane</keyword>
<dbReference type="PANTHER" id="PTHR43663">
    <property type="entry name" value="CHROMATE TRANSPORT PROTEIN-RELATED"/>
    <property type="match status" value="1"/>
</dbReference>
<comment type="subcellular location">
    <subcellularLocation>
        <location evidence="1">Cell membrane</location>
        <topology evidence="1">Multi-pass membrane protein</topology>
    </subcellularLocation>
</comment>
<keyword evidence="6 7" id="KW-0472">Membrane</keyword>
<dbReference type="GO" id="GO:0015109">
    <property type="term" value="F:chromate transmembrane transporter activity"/>
    <property type="evidence" value="ECO:0007669"/>
    <property type="project" value="InterPro"/>
</dbReference>
<sequence>MKEKWKLYLWLIRVNLFISAFTFGGGYVVVPMVKKYFVYGKGYFDEDELMEIAAIAQSTPGAIAVNLVSLAGYRVAGTAGLVISAVCAVIPPLVILSVISVCYSAVISNALVAAVLKGMQAGVAALIVDFIVDMTGRILKEKSLLLDGMVFVSFGISFFTDVNVIFVLLGCCGVCMAKVWINAGKES</sequence>
<evidence type="ECO:0000313" key="8">
    <source>
        <dbReference type="EMBL" id="HIZ22359.1"/>
    </source>
</evidence>
<reference evidence="8" key="2">
    <citation type="submission" date="2021-04" db="EMBL/GenBank/DDBJ databases">
        <authorList>
            <person name="Gilroy R."/>
        </authorList>
    </citation>
    <scope>NUCLEOTIDE SEQUENCE</scope>
    <source>
        <strain evidence="8">14324</strain>
    </source>
</reference>
<dbReference type="Pfam" id="PF02417">
    <property type="entry name" value="Chromate_transp"/>
    <property type="match status" value="1"/>
</dbReference>
<keyword evidence="5 7" id="KW-1133">Transmembrane helix</keyword>
<comment type="caution">
    <text evidence="8">The sequence shown here is derived from an EMBL/GenBank/DDBJ whole genome shotgun (WGS) entry which is preliminary data.</text>
</comment>
<feature type="transmembrane region" description="Helical" evidence="7">
    <location>
        <begin position="7"/>
        <end position="29"/>
    </location>
</feature>
<keyword evidence="3" id="KW-1003">Cell membrane</keyword>
<evidence type="ECO:0000256" key="6">
    <source>
        <dbReference type="ARBA" id="ARBA00023136"/>
    </source>
</evidence>
<accession>A0A9D2DSV8</accession>
<dbReference type="EMBL" id="DXBU01000090">
    <property type="protein sequence ID" value="HIZ22359.1"/>
    <property type="molecule type" value="Genomic_DNA"/>
</dbReference>
<evidence type="ECO:0000256" key="4">
    <source>
        <dbReference type="ARBA" id="ARBA00022692"/>
    </source>
</evidence>
<feature type="transmembrane region" description="Helical" evidence="7">
    <location>
        <begin position="112"/>
        <end position="132"/>
    </location>
</feature>
<comment type="similarity">
    <text evidence="2">Belongs to the chromate ion transporter (CHR) (TC 2.A.51) family.</text>
</comment>
<dbReference type="GO" id="GO:0005886">
    <property type="term" value="C:plasma membrane"/>
    <property type="evidence" value="ECO:0007669"/>
    <property type="project" value="UniProtKB-SubCell"/>
</dbReference>
<organism evidence="8 9">
    <name type="scientific">Candidatus Blautia faecigallinarum</name>
    <dbReference type="NCBI Taxonomy" id="2838488"/>
    <lineage>
        <taxon>Bacteria</taxon>
        <taxon>Bacillati</taxon>
        <taxon>Bacillota</taxon>
        <taxon>Clostridia</taxon>
        <taxon>Lachnospirales</taxon>
        <taxon>Lachnospiraceae</taxon>
        <taxon>Blautia</taxon>
    </lineage>
</organism>
<name>A0A9D2DSV8_9FIRM</name>
<dbReference type="InterPro" id="IPR003370">
    <property type="entry name" value="Chromate_transpt"/>
</dbReference>
<dbReference type="Proteomes" id="UP000824041">
    <property type="component" value="Unassembled WGS sequence"/>
</dbReference>
<protein>
    <submittedName>
        <fullName evidence="8">Chromate transporter</fullName>
    </submittedName>
</protein>
<dbReference type="InterPro" id="IPR052518">
    <property type="entry name" value="CHR_Transporter"/>
</dbReference>
<feature type="transmembrane region" description="Helical" evidence="7">
    <location>
        <begin position="81"/>
        <end position="106"/>
    </location>
</feature>
<evidence type="ECO:0000313" key="9">
    <source>
        <dbReference type="Proteomes" id="UP000824041"/>
    </source>
</evidence>
<feature type="transmembrane region" description="Helical" evidence="7">
    <location>
        <begin position="144"/>
        <end position="169"/>
    </location>
</feature>
<evidence type="ECO:0000256" key="5">
    <source>
        <dbReference type="ARBA" id="ARBA00022989"/>
    </source>
</evidence>
<evidence type="ECO:0000256" key="1">
    <source>
        <dbReference type="ARBA" id="ARBA00004651"/>
    </source>
</evidence>
<evidence type="ECO:0000256" key="7">
    <source>
        <dbReference type="SAM" id="Phobius"/>
    </source>
</evidence>